<feature type="domain" description="Myb-like" evidence="5">
    <location>
        <begin position="7"/>
        <end position="55"/>
    </location>
</feature>
<gene>
    <name evidence="6" type="ORF">RCOM_1570320</name>
</gene>
<dbReference type="eggNOG" id="KOG0724">
    <property type="taxonomic scope" value="Eukaryota"/>
</dbReference>
<dbReference type="STRING" id="3988.B9S5E1"/>
<dbReference type="SMART" id="SM00717">
    <property type="entry name" value="SANT"/>
    <property type="match status" value="1"/>
</dbReference>
<dbReference type="GO" id="GO:0005634">
    <property type="term" value="C:nucleus"/>
    <property type="evidence" value="ECO:0007669"/>
    <property type="project" value="UniProtKB-SubCell"/>
</dbReference>
<dbReference type="EMBL" id="EQ973873">
    <property type="protein sequence ID" value="EEF41162.1"/>
    <property type="molecule type" value="Genomic_DNA"/>
</dbReference>
<dbReference type="Pfam" id="PF00249">
    <property type="entry name" value="Myb_DNA-binding"/>
    <property type="match status" value="1"/>
</dbReference>
<comment type="subcellular location">
    <subcellularLocation>
        <location evidence="1">Nucleus</location>
    </subcellularLocation>
</comment>
<organism evidence="6 7">
    <name type="scientific">Ricinus communis</name>
    <name type="common">Castor bean</name>
    <dbReference type="NCBI Taxonomy" id="3988"/>
    <lineage>
        <taxon>Eukaryota</taxon>
        <taxon>Viridiplantae</taxon>
        <taxon>Streptophyta</taxon>
        <taxon>Embryophyta</taxon>
        <taxon>Tracheophyta</taxon>
        <taxon>Spermatophyta</taxon>
        <taxon>Magnoliopsida</taxon>
        <taxon>eudicotyledons</taxon>
        <taxon>Gunneridae</taxon>
        <taxon>Pentapetalae</taxon>
        <taxon>rosids</taxon>
        <taxon>fabids</taxon>
        <taxon>Malpighiales</taxon>
        <taxon>Euphorbiaceae</taxon>
        <taxon>Acalyphoideae</taxon>
        <taxon>Acalypheae</taxon>
        <taxon>Ricinus</taxon>
    </lineage>
</organism>
<dbReference type="CDD" id="cd00167">
    <property type="entry name" value="SANT"/>
    <property type="match status" value="1"/>
</dbReference>
<dbReference type="InterPro" id="IPR044636">
    <property type="entry name" value="RADIALIS-like"/>
</dbReference>
<dbReference type="Proteomes" id="UP000008311">
    <property type="component" value="Unassembled WGS sequence"/>
</dbReference>
<dbReference type="GO" id="GO:0003700">
    <property type="term" value="F:DNA-binding transcription factor activity"/>
    <property type="evidence" value="ECO:0007669"/>
    <property type="project" value="InterPro"/>
</dbReference>
<evidence type="ECO:0000313" key="6">
    <source>
        <dbReference type="EMBL" id="EEF41162.1"/>
    </source>
</evidence>
<dbReference type="SUPFAM" id="SSF46689">
    <property type="entry name" value="Homeodomain-like"/>
    <property type="match status" value="1"/>
</dbReference>
<dbReference type="PROSITE" id="PS50090">
    <property type="entry name" value="MYB_LIKE"/>
    <property type="match status" value="1"/>
</dbReference>
<name>B9S5E1_RICCO</name>
<evidence type="ECO:0000256" key="2">
    <source>
        <dbReference type="ARBA" id="ARBA00023015"/>
    </source>
</evidence>
<dbReference type="InterPro" id="IPR001005">
    <property type="entry name" value="SANT/Myb"/>
</dbReference>
<keyword evidence="7" id="KW-1185">Reference proteome</keyword>
<sequence length="81" mass="9404">MAYGSSSNWTAEQNKLFEDALAIYDKDTPDRWRTIAKIVGGTTEEEVKKQFEILVNDINHIESDKIPLPNYKNERRSKECN</sequence>
<accession>B9S5E1</accession>
<protein>
    <submittedName>
        <fullName evidence="6">DNA binding protein, putative</fullName>
    </submittedName>
</protein>
<dbReference type="AlphaFoldDB" id="B9S5E1"/>
<dbReference type="FunFam" id="1.10.10.60:FF:000154">
    <property type="entry name" value="Transcription factor SRM1"/>
    <property type="match status" value="1"/>
</dbReference>
<dbReference type="InParanoid" id="B9S5E1"/>
<keyword evidence="4" id="KW-0539">Nucleus</keyword>
<evidence type="ECO:0000256" key="3">
    <source>
        <dbReference type="ARBA" id="ARBA00023163"/>
    </source>
</evidence>
<evidence type="ECO:0000259" key="5">
    <source>
        <dbReference type="PROSITE" id="PS50090"/>
    </source>
</evidence>
<evidence type="ECO:0000256" key="1">
    <source>
        <dbReference type="ARBA" id="ARBA00004123"/>
    </source>
</evidence>
<dbReference type="PANTHER" id="PTHR43952">
    <property type="entry name" value="MYB FAMILY TRANSCRIPTION FACTOR-RELATED"/>
    <property type="match status" value="1"/>
</dbReference>
<evidence type="ECO:0000256" key="4">
    <source>
        <dbReference type="ARBA" id="ARBA00023242"/>
    </source>
</evidence>
<evidence type="ECO:0000313" key="7">
    <source>
        <dbReference type="Proteomes" id="UP000008311"/>
    </source>
</evidence>
<keyword evidence="2" id="KW-0805">Transcription regulation</keyword>
<dbReference type="InterPro" id="IPR009057">
    <property type="entry name" value="Homeodomain-like_sf"/>
</dbReference>
<dbReference type="PANTHER" id="PTHR43952:SF60">
    <property type="entry name" value="PROTEIN RADIALIS-LIKE 3"/>
    <property type="match status" value="1"/>
</dbReference>
<reference evidence="7" key="1">
    <citation type="journal article" date="2010" name="Nat. Biotechnol.">
        <title>Draft genome sequence of the oilseed species Ricinus communis.</title>
        <authorList>
            <person name="Chan A.P."/>
            <person name="Crabtree J."/>
            <person name="Zhao Q."/>
            <person name="Lorenzi H."/>
            <person name="Orvis J."/>
            <person name="Puiu D."/>
            <person name="Melake-Berhan A."/>
            <person name="Jones K.M."/>
            <person name="Redman J."/>
            <person name="Chen G."/>
            <person name="Cahoon E.B."/>
            <person name="Gedil M."/>
            <person name="Stanke M."/>
            <person name="Haas B.J."/>
            <person name="Wortman J.R."/>
            <person name="Fraser-Liggett C.M."/>
            <person name="Ravel J."/>
            <person name="Rabinowicz P.D."/>
        </authorList>
    </citation>
    <scope>NUCLEOTIDE SEQUENCE [LARGE SCALE GENOMIC DNA]</scope>
    <source>
        <strain evidence="7">cv. Hale</strain>
    </source>
</reference>
<keyword evidence="3" id="KW-0804">Transcription</keyword>
<proteinExistence type="predicted"/>
<dbReference type="Gene3D" id="1.10.10.60">
    <property type="entry name" value="Homeodomain-like"/>
    <property type="match status" value="1"/>
</dbReference>